<reference evidence="5 6" key="1">
    <citation type="submission" date="2016-04" db="EMBL/GenBank/DDBJ databases">
        <title>Identification of putative biosynthetic pathways for the production of bioactive secondary metabolites by the marine actinomycete Kocuria kristinae RUTW2-3.</title>
        <authorList>
            <person name="Waterworth S.C."/>
            <person name="Walmsley T.A."/>
            <person name="Matongo T."/>
            <person name="Davies-Coleman M.T."/>
            <person name="Dorrington R.A."/>
        </authorList>
    </citation>
    <scope>NUCLEOTIDE SEQUENCE [LARGE SCALE GENOMIC DNA]</scope>
    <source>
        <strain evidence="5 6">RUTW4-5</strain>
    </source>
</reference>
<dbReference type="Proteomes" id="UP000092021">
    <property type="component" value="Unassembled WGS sequence"/>
</dbReference>
<evidence type="ECO:0000313" key="5">
    <source>
        <dbReference type="EMBL" id="OAX66934.1"/>
    </source>
</evidence>
<protein>
    <recommendedName>
        <fullName evidence="4">Glycosyl hydrolase family 32 N-terminal domain-containing protein</fullName>
    </recommendedName>
</protein>
<name>A0A657IXD0_9MICC</name>
<keyword evidence="3" id="KW-0326">Glycosidase</keyword>
<organism evidence="5 6">
    <name type="scientific">Rothia kristinae</name>
    <dbReference type="NCBI Taxonomy" id="37923"/>
    <lineage>
        <taxon>Bacteria</taxon>
        <taxon>Bacillati</taxon>
        <taxon>Actinomycetota</taxon>
        <taxon>Actinomycetes</taxon>
        <taxon>Micrococcales</taxon>
        <taxon>Micrococcaceae</taxon>
        <taxon>Rothia</taxon>
    </lineage>
</organism>
<dbReference type="AlphaFoldDB" id="A0A657IXD0"/>
<dbReference type="GO" id="GO:0016798">
    <property type="term" value="F:hydrolase activity, acting on glycosyl bonds"/>
    <property type="evidence" value="ECO:0007669"/>
    <property type="project" value="UniProtKB-KW"/>
</dbReference>
<evidence type="ECO:0000256" key="2">
    <source>
        <dbReference type="ARBA" id="ARBA00022801"/>
    </source>
</evidence>
<dbReference type="Pfam" id="PF00251">
    <property type="entry name" value="Glyco_hydro_32N"/>
    <property type="match status" value="1"/>
</dbReference>
<dbReference type="InterPro" id="IPR023296">
    <property type="entry name" value="Glyco_hydro_beta-prop_sf"/>
</dbReference>
<dbReference type="Gene3D" id="2.115.10.20">
    <property type="entry name" value="Glycosyl hydrolase domain, family 43"/>
    <property type="match status" value="1"/>
</dbReference>
<dbReference type="SUPFAM" id="SSF75005">
    <property type="entry name" value="Arabinanase/levansucrase/invertase"/>
    <property type="match status" value="1"/>
</dbReference>
<proteinExistence type="inferred from homology"/>
<keyword evidence="2" id="KW-0378">Hydrolase</keyword>
<gene>
    <name evidence="5" type="ORF">A5N15_02525</name>
</gene>
<dbReference type="EMBL" id="LWGZ01000221">
    <property type="protein sequence ID" value="OAX66934.1"/>
    <property type="molecule type" value="Genomic_DNA"/>
</dbReference>
<evidence type="ECO:0000256" key="3">
    <source>
        <dbReference type="ARBA" id="ARBA00023295"/>
    </source>
</evidence>
<evidence type="ECO:0000313" key="6">
    <source>
        <dbReference type="Proteomes" id="UP000092021"/>
    </source>
</evidence>
<evidence type="ECO:0000259" key="4">
    <source>
        <dbReference type="Pfam" id="PF00251"/>
    </source>
</evidence>
<sequence length="74" mass="8548">MLPAPEGGWMMLLGAQREDGTGAILRWDSTDRRRWGFTGEVRFDRPELRAPGFMDECPSWWVCAMRRRGRSATC</sequence>
<evidence type="ECO:0000256" key="1">
    <source>
        <dbReference type="ARBA" id="ARBA00009902"/>
    </source>
</evidence>
<comment type="similarity">
    <text evidence="1">Belongs to the glycosyl hydrolase 32 family.</text>
</comment>
<dbReference type="InterPro" id="IPR013148">
    <property type="entry name" value="Glyco_hydro_32_N"/>
</dbReference>
<feature type="domain" description="Glycosyl hydrolase family 32 N-terminal" evidence="4">
    <location>
        <begin position="6"/>
        <end position="60"/>
    </location>
</feature>
<comment type="caution">
    <text evidence="5">The sequence shown here is derived from an EMBL/GenBank/DDBJ whole genome shotgun (WGS) entry which is preliminary data.</text>
</comment>
<accession>A0A657IXD0</accession>